<dbReference type="OMA" id="ITFYLQI"/>
<dbReference type="EMBL" id="CMVM020000036">
    <property type="status" value="NOT_ANNOTATED_CDS"/>
    <property type="molecule type" value="Genomic_DNA"/>
</dbReference>
<dbReference type="InterPro" id="IPR006201">
    <property type="entry name" value="Neur_channel"/>
</dbReference>
<dbReference type="AlphaFoldDB" id="A0A8R1XNQ0"/>
<dbReference type="GO" id="GO:0016020">
    <property type="term" value="C:membrane"/>
    <property type="evidence" value="ECO:0007669"/>
    <property type="project" value="InterPro"/>
</dbReference>
<evidence type="ECO:0000313" key="3">
    <source>
        <dbReference type="EnsemblMetazoa" id="OVOC1322.1"/>
    </source>
</evidence>
<accession>A0A8R1XNQ0</accession>
<keyword evidence="1" id="KW-0472">Membrane</keyword>
<evidence type="ECO:0000313" key="4">
    <source>
        <dbReference type="Proteomes" id="UP000024404"/>
    </source>
</evidence>
<dbReference type="Gene3D" id="1.20.58.390">
    <property type="entry name" value="Neurotransmitter-gated ion-channel transmembrane domain"/>
    <property type="match status" value="1"/>
</dbReference>
<dbReference type="GO" id="GO:0004888">
    <property type="term" value="F:transmembrane signaling receptor activity"/>
    <property type="evidence" value="ECO:0007669"/>
    <property type="project" value="InterPro"/>
</dbReference>
<sequence>MTILGFTLPPDAGEKITLDITILLSIVFFLNMVAEMTPPTSETVPLIGVFFSCCMLVVSASVVFTVVVLNLHFRTPESHVMTPLVRRILLEWLPWLLMMSRPGTTYSCGEALTDSETSSRTKEDDYNPIDEGILTKNASDAQILLLHQLYLKLKQISDRIDRRKTIKPHLLVKGRAIKTLFFFRLQNDEKFSAMVVDREFLIFFSLFIALSTSIILLNASHLSASNYLNRAFI</sequence>
<dbReference type="InterPro" id="IPR038050">
    <property type="entry name" value="Neuro_actylchol_rec"/>
</dbReference>
<feature type="domain" description="Neurotransmitter-gated ion-channel transmembrane" evidence="2">
    <location>
        <begin position="1"/>
        <end position="215"/>
    </location>
</feature>
<dbReference type="Proteomes" id="UP000024404">
    <property type="component" value="Unassembled WGS sequence"/>
</dbReference>
<reference evidence="4" key="1">
    <citation type="submission" date="2013-10" db="EMBL/GenBank/DDBJ databases">
        <title>Genome sequencing of Onchocerca volvulus.</title>
        <authorList>
            <person name="Cotton J."/>
            <person name="Tsai J."/>
            <person name="Stanley E."/>
            <person name="Tracey A."/>
            <person name="Holroyd N."/>
            <person name="Lustigman S."/>
            <person name="Berriman M."/>
        </authorList>
    </citation>
    <scope>NUCLEOTIDE SEQUENCE</scope>
</reference>
<dbReference type="Pfam" id="PF02932">
    <property type="entry name" value="Neur_chan_memb"/>
    <property type="match status" value="1"/>
</dbReference>
<dbReference type="InterPro" id="IPR006029">
    <property type="entry name" value="Neurotrans-gated_channel_TM"/>
</dbReference>
<protein>
    <submittedName>
        <fullName evidence="3">Neur_chan_memb domain-containing protein</fullName>
    </submittedName>
</protein>
<name>A0A8R1XNQ0_ONCVO</name>
<dbReference type="CDD" id="cd19051">
    <property type="entry name" value="LGIC_TM_cation"/>
    <property type="match status" value="1"/>
</dbReference>
<feature type="transmembrane region" description="Helical" evidence="1">
    <location>
        <begin position="200"/>
        <end position="219"/>
    </location>
</feature>
<feature type="transmembrane region" description="Helical" evidence="1">
    <location>
        <begin position="16"/>
        <end position="34"/>
    </location>
</feature>
<feature type="transmembrane region" description="Helical" evidence="1">
    <location>
        <begin position="46"/>
        <end position="71"/>
    </location>
</feature>
<evidence type="ECO:0000256" key="1">
    <source>
        <dbReference type="SAM" id="Phobius"/>
    </source>
</evidence>
<keyword evidence="1" id="KW-0812">Transmembrane</keyword>
<dbReference type="GO" id="GO:0005216">
    <property type="term" value="F:monoatomic ion channel activity"/>
    <property type="evidence" value="ECO:0007669"/>
    <property type="project" value="InterPro"/>
</dbReference>
<evidence type="ECO:0000259" key="2">
    <source>
        <dbReference type="Pfam" id="PF02932"/>
    </source>
</evidence>
<keyword evidence="1" id="KW-1133">Transmembrane helix</keyword>
<dbReference type="EnsemblMetazoa" id="OVOC1322.1">
    <property type="protein sequence ID" value="OVOC1322.1"/>
    <property type="gene ID" value="WBGene00238131"/>
</dbReference>
<dbReference type="FunFam" id="1.20.58.390:FF:000046">
    <property type="entry name" value="AcetylCholine Receptor"/>
    <property type="match status" value="1"/>
</dbReference>
<organism evidence="3 4">
    <name type="scientific">Onchocerca volvulus</name>
    <dbReference type="NCBI Taxonomy" id="6282"/>
    <lineage>
        <taxon>Eukaryota</taxon>
        <taxon>Metazoa</taxon>
        <taxon>Ecdysozoa</taxon>
        <taxon>Nematoda</taxon>
        <taxon>Chromadorea</taxon>
        <taxon>Rhabditida</taxon>
        <taxon>Spirurina</taxon>
        <taxon>Spiruromorpha</taxon>
        <taxon>Filarioidea</taxon>
        <taxon>Onchocercidae</taxon>
        <taxon>Onchocerca</taxon>
    </lineage>
</organism>
<dbReference type="InterPro" id="IPR036719">
    <property type="entry name" value="Neuro-gated_channel_TM_sf"/>
</dbReference>
<reference evidence="3" key="2">
    <citation type="submission" date="2022-06" db="UniProtKB">
        <authorList>
            <consortium name="EnsemblMetazoa"/>
        </authorList>
    </citation>
    <scope>IDENTIFICATION</scope>
</reference>
<proteinExistence type="predicted"/>
<keyword evidence="4" id="KW-1185">Reference proteome</keyword>
<dbReference type="SUPFAM" id="SSF90112">
    <property type="entry name" value="Neurotransmitter-gated ion-channel transmembrane pore"/>
    <property type="match status" value="1"/>
</dbReference>
<dbReference type="PANTHER" id="PTHR18945">
    <property type="entry name" value="NEUROTRANSMITTER GATED ION CHANNEL"/>
    <property type="match status" value="1"/>
</dbReference>